<protein>
    <recommendedName>
        <fullName evidence="4">G protein-coupled receptor</fullName>
    </recommendedName>
</protein>
<evidence type="ECO:0000313" key="3">
    <source>
        <dbReference type="Proteomes" id="UP001432027"/>
    </source>
</evidence>
<keyword evidence="3" id="KW-1185">Reference proteome</keyword>
<comment type="caution">
    <text evidence="2">The sequence shown here is derived from an EMBL/GenBank/DDBJ whole genome shotgun (WGS) entry which is preliminary data.</text>
</comment>
<dbReference type="InterPro" id="IPR019428">
    <property type="entry name" value="7TM_GPCR_serpentine_rcpt_Str"/>
</dbReference>
<feature type="transmembrane region" description="Helical" evidence="1">
    <location>
        <begin position="12"/>
        <end position="34"/>
    </location>
</feature>
<evidence type="ECO:0000256" key="1">
    <source>
        <dbReference type="SAM" id="Phobius"/>
    </source>
</evidence>
<accession>A0AAV5T394</accession>
<keyword evidence="1" id="KW-0472">Membrane</keyword>
<dbReference type="Proteomes" id="UP001432027">
    <property type="component" value="Unassembled WGS sequence"/>
</dbReference>
<feature type="transmembrane region" description="Helical" evidence="1">
    <location>
        <begin position="89"/>
        <end position="108"/>
    </location>
</feature>
<dbReference type="EMBL" id="BTSX01000003">
    <property type="protein sequence ID" value="GMS89704.1"/>
    <property type="molecule type" value="Genomic_DNA"/>
</dbReference>
<dbReference type="AlphaFoldDB" id="A0AAV5T394"/>
<dbReference type="Pfam" id="PF10326">
    <property type="entry name" value="7TM_GPCR_Str"/>
    <property type="match status" value="1"/>
</dbReference>
<gene>
    <name evidence="2" type="ORF">PENTCL1PPCAC_11879</name>
</gene>
<feature type="non-terminal residue" evidence="2">
    <location>
        <position position="120"/>
    </location>
</feature>
<reference evidence="2" key="1">
    <citation type="submission" date="2023-10" db="EMBL/GenBank/DDBJ databases">
        <title>Genome assembly of Pristionchus species.</title>
        <authorList>
            <person name="Yoshida K."/>
            <person name="Sommer R.J."/>
        </authorList>
    </citation>
    <scope>NUCLEOTIDE SEQUENCE</scope>
    <source>
        <strain evidence="2">RS0144</strain>
    </source>
</reference>
<keyword evidence="1" id="KW-0812">Transmembrane</keyword>
<evidence type="ECO:0008006" key="4">
    <source>
        <dbReference type="Google" id="ProtNLM"/>
    </source>
</evidence>
<proteinExistence type="predicted"/>
<feature type="non-terminal residue" evidence="2">
    <location>
        <position position="1"/>
    </location>
</feature>
<evidence type="ECO:0000313" key="2">
    <source>
        <dbReference type="EMBL" id="GMS89704.1"/>
    </source>
</evidence>
<keyword evidence="1" id="KW-1133">Transmembrane helix</keyword>
<feature type="transmembrane region" description="Helical" evidence="1">
    <location>
        <begin position="46"/>
        <end position="69"/>
    </location>
</feature>
<organism evidence="2 3">
    <name type="scientific">Pristionchus entomophagus</name>
    <dbReference type="NCBI Taxonomy" id="358040"/>
    <lineage>
        <taxon>Eukaryota</taxon>
        <taxon>Metazoa</taxon>
        <taxon>Ecdysozoa</taxon>
        <taxon>Nematoda</taxon>
        <taxon>Chromadorea</taxon>
        <taxon>Rhabditida</taxon>
        <taxon>Rhabditina</taxon>
        <taxon>Diplogasteromorpha</taxon>
        <taxon>Diplogasteroidea</taxon>
        <taxon>Neodiplogasteridae</taxon>
        <taxon>Pristionchus</taxon>
    </lineage>
</organism>
<name>A0AAV5T394_9BILA</name>
<sequence>FQKGMHPGAAELAHVSSIASLFSITLNALLIGAIWNRSPERLRHRIVSCIFVFFDILFSLFHVITVPVFVSTRGTFLFYPARLDGSTVVNWTVFALFCYLGVSTMFIVTNRFFYRYAQIC</sequence>